<dbReference type="Pfam" id="PF01757">
    <property type="entry name" value="Acyl_transf_3"/>
    <property type="match status" value="1"/>
</dbReference>
<feature type="transmembrane region" description="Helical" evidence="1">
    <location>
        <begin position="267"/>
        <end position="284"/>
    </location>
</feature>
<gene>
    <name evidence="3" type="ordered locus">OCA5_c25340</name>
</gene>
<dbReference type="GO" id="GO:0016747">
    <property type="term" value="F:acyltransferase activity, transferring groups other than amino-acyl groups"/>
    <property type="evidence" value="ECO:0007669"/>
    <property type="project" value="InterPro"/>
</dbReference>
<accession>F8BSI6</accession>
<dbReference type="STRING" id="504832.OCA5_c25340"/>
<keyword evidence="1" id="KW-1133">Transmembrane helix</keyword>
<sequence length="397" mass="43810">MAGAITIPCPVSASPPTEPVSAMPARNAAIDHSRTALTILVVAHHAVIPYTYYGRADAQTWLGFDGFILATDTCMMTAFFFISGLFVWPSLRRKSILQFLDERMLRLALPFAVAVLTLMPLAYYALELRMHDISFSAYWWRTITAGPWQSGPAWFVWVLLALDLTAALLYRTAPNILAPLNRLARAGFARPLPFFLAFVAACLVAYVPMRLAFGATRWFEFGPVSIQASRVLLYPACFFFGAAIGYSNLDRGLLGHGGALARRWGRWALAALAAYGLLVALVYYRRGILPDPNVLPEWWQIAYAFIFVLLSATASFAILGGFIRLNAAAMPLLDAMQPAAYGIYLIHYVPVLWIQYWLWGTDHSAFTKAGLSLAFGLGASWLSTAALRRLPGATRVL</sequence>
<dbReference type="AlphaFoldDB" id="F8BSI6"/>
<evidence type="ECO:0000256" key="1">
    <source>
        <dbReference type="SAM" id="Phobius"/>
    </source>
</evidence>
<evidence type="ECO:0000259" key="2">
    <source>
        <dbReference type="Pfam" id="PF01757"/>
    </source>
</evidence>
<proteinExistence type="predicted"/>
<feature type="transmembrane region" description="Helical" evidence="1">
    <location>
        <begin position="304"/>
        <end position="327"/>
    </location>
</feature>
<dbReference type="EMBL" id="CP002826">
    <property type="protein sequence ID" value="AEI07229.1"/>
    <property type="molecule type" value="Genomic_DNA"/>
</dbReference>
<organism evidence="3 4">
    <name type="scientific">Afipia carboxidovorans (strain ATCC 49405 / DSM 1227 / KCTC 32145 / OM5)</name>
    <name type="common">Oligotropha carboxidovorans</name>
    <dbReference type="NCBI Taxonomy" id="504832"/>
    <lineage>
        <taxon>Bacteria</taxon>
        <taxon>Pseudomonadati</taxon>
        <taxon>Pseudomonadota</taxon>
        <taxon>Alphaproteobacteria</taxon>
        <taxon>Hyphomicrobiales</taxon>
        <taxon>Nitrobacteraceae</taxon>
        <taxon>Afipia</taxon>
    </lineage>
</organism>
<feature type="transmembrane region" description="Helical" evidence="1">
    <location>
        <begin position="36"/>
        <end position="54"/>
    </location>
</feature>
<dbReference type="Proteomes" id="UP000007730">
    <property type="component" value="Chromosome"/>
</dbReference>
<name>F8BSI6_AFIC5</name>
<feature type="transmembrane region" description="Helical" evidence="1">
    <location>
        <begin position="66"/>
        <end position="87"/>
    </location>
</feature>
<protein>
    <recommendedName>
        <fullName evidence="2">Acyltransferase 3 domain-containing protein</fullName>
    </recommendedName>
</protein>
<feature type="transmembrane region" description="Helical" evidence="1">
    <location>
        <begin position="107"/>
        <end position="126"/>
    </location>
</feature>
<feature type="transmembrane region" description="Helical" evidence="1">
    <location>
        <begin position="365"/>
        <end position="387"/>
    </location>
</feature>
<feature type="domain" description="Acyltransferase 3" evidence="2">
    <location>
        <begin position="27"/>
        <end position="382"/>
    </location>
</feature>
<keyword evidence="4" id="KW-1185">Reference proteome</keyword>
<keyword evidence="1" id="KW-0812">Transmembrane</keyword>
<dbReference type="InterPro" id="IPR050623">
    <property type="entry name" value="Glucan_succinyl_AcylTrfase"/>
</dbReference>
<dbReference type="eggNOG" id="COG1835">
    <property type="taxonomic scope" value="Bacteria"/>
</dbReference>
<evidence type="ECO:0000313" key="4">
    <source>
        <dbReference type="Proteomes" id="UP000007730"/>
    </source>
</evidence>
<feature type="transmembrane region" description="Helical" evidence="1">
    <location>
        <begin position="339"/>
        <end position="359"/>
    </location>
</feature>
<feature type="transmembrane region" description="Helical" evidence="1">
    <location>
        <begin position="194"/>
        <end position="213"/>
    </location>
</feature>
<dbReference type="OrthoDB" id="7283199at2"/>
<dbReference type="PANTHER" id="PTHR36927:SF4">
    <property type="entry name" value="BLR5718 PROTEIN"/>
    <property type="match status" value="1"/>
</dbReference>
<dbReference type="PATRIC" id="fig|504832.7.peg.2674"/>
<feature type="transmembrane region" description="Helical" evidence="1">
    <location>
        <begin position="225"/>
        <end position="246"/>
    </location>
</feature>
<evidence type="ECO:0000313" key="3">
    <source>
        <dbReference type="EMBL" id="AEI07229.1"/>
    </source>
</evidence>
<feature type="transmembrane region" description="Helical" evidence="1">
    <location>
        <begin position="154"/>
        <end position="173"/>
    </location>
</feature>
<reference evidence="3 4" key="1">
    <citation type="journal article" date="2011" name="J. Bacteriol.">
        <title>Complete genome sequences of the chemolithoautotrophic Oligotropha carboxidovorans strains OM4 and OM5.</title>
        <authorList>
            <person name="Volland S."/>
            <person name="Rachinger M."/>
            <person name="Strittmatter A."/>
            <person name="Daniel R."/>
            <person name="Gottschalk G."/>
            <person name="Meyer O."/>
        </authorList>
    </citation>
    <scope>NUCLEOTIDE SEQUENCE [LARGE SCALE GENOMIC DNA]</scope>
    <source>
        <strain evidence="4">ATCC 49405 / DSM 1227 / KCTC 32145 / OM5</strain>
    </source>
</reference>
<dbReference type="InterPro" id="IPR002656">
    <property type="entry name" value="Acyl_transf_3_dom"/>
</dbReference>
<dbReference type="HOGENOM" id="CLU_036097_0_0_5"/>
<keyword evidence="1" id="KW-0472">Membrane</keyword>
<dbReference type="KEGG" id="ocg:OCA5_c25340"/>
<dbReference type="PANTHER" id="PTHR36927">
    <property type="entry name" value="BLR4337 PROTEIN"/>
    <property type="match status" value="1"/>
</dbReference>